<evidence type="ECO:0000256" key="1">
    <source>
        <dbReference type="ARBA" id="ARBA00010162"/>
    </source>
</evidence>
<dbReference type="Proteomes" id="UP000195602">
    <property type="component" value="Unassembled WGS sequence"/>
</dbReference>
<keyword evidence="4" id="KW-0653">Protein transport</keyword>
<evidence type="ECO:0000259" key="7">
    <source>
        <dbReference type="PROSITE" id="PS51836"/>
    </source>
</evidence>
<feature type="compositionally biased region" description="Polar residues" evidence="6">
    <location>
        <begin position="400"/>
        <end position="420"/>
    </location>
</feature>
<dbReference type="GO" id="GO:0015031">
    <property type="term" value="P:protein transport"/>
    <property type="evidence" value="ECO:0007669"/>
    <property type="project" value="UniProtKB-KW"/>
</dbReference>
<feature type="compositionally biased region" description="Basic and acidic residues" evidence="6">
    <location>
        <begin position="382"/>
        <end position="399"/>
    </location>
</feature>
<gene>
    <name evidence="8" type="ORF">A9F13_03g00935</name>
</gene>
<feature type="compositionally biased region" description="Basic and acidic residues" evidence="6">
    <location>
        <begin position="353"/>
        <end position="364"/>
    </location>
</feature>
<proteinExistence type="inferred from homology"/>
<dbReference type="GO" id="GO:0005737">
    <property type="term" value="C:cytoplasm"/>
    <property type="evidence" value="ECO:0007669"/>
    <property type="project" value="UniProtKB-ARBA"/>
</dbReference>
<protein>
    <recommendedName>
        <fullName evidence="2">Protein LST4</fullName>
    </recommendedName>
</protein>
<organism evidence="8 9">
    <name type="scientific">Clavispora lusitaniae</name>
    <name type="common">Candida lusitaniae</name>
    <dbReference type="NCBI Taxonomy" id="36911"/>
    <lineage>
        <taxon>Eukaryota</taxon>
        <taxon>Fungi</taxon>
        <taxon>Dikarya</taxon>
        <taxon>Ascomycota</taxon>
        <taxon>Saccharomycotina</taxon>
        <taxon>Pichiomycetes</taxon>
        <taxon>Metschnikowiaceae</taxon>
        <taxon>Clavispora</taxon>
    </lineage>
</organism>
<dbReference type="GO" id="GO:0006865">
    <property type="term" value="P:amino acid transport"/>
    <property type="evidence" value="ECO:0007669"/>
    <property type="project" value="UniProtKB-KW"/>
</dbReference>
<feature type="region of interest" description="Disordered" evidence="6">
    <location>
        <begin position="504"/>
        <end position="565"/>
    </location>
</feature>
<sequence length="843" mass="91306">MLGRLIKSSSPQTPAFDDAYTRDILYASRAVSPPVSFDPRRFRLVVGQDTGNLRAKQVLFDSDQSPTPNGSAHISTMHNQAHLENTHGHGIHASSSASLAGSYSGPKVSSSEIADYMFGRGIPTSESAPATKVHVLYSAQGRPALLVTKLFSLAGRPDSESAPDWAPAPTFSSRSHTLPAPSCRFSVGVVIPLEQPPHILLSTLWPSLAQHLAQLQNSVSEKLVAALRSAPNGVCYVRQRRIVFPAHLLQQDIDLAQSVPCLARAVQATFNTPRLASTHTLIRAARAPESPFRFFLVSWATEVVNWLEFKDGRKAGFLAGLMAAVGGLRESEGVQNVEGGAENGTVDSTNTDNEPKNDRDHLDKEEVETVDISGFDSLRIAKSNEQEPEVKSHRNETERFSGSSSTITDGNSSENYDANSSKASVKTLKQSLSAHKSFSYLTSNISSRLNHQVSDSYSSETASSHPTSCKTRVVIMTGNSAVAKRLVFILNALFPQTFVAPPLLDTESPSPKPSTPESSSPSSIVMHSSRPIAHSSGPIPIRSSPSAGWEIPRKSGASLNSTTSHVPVHTSASTACLSTSLTSLSSSASSYSFSKLGGSFFEKWRSVQESPEPRRPEDESDGRPRLSRTQSMLNLTNSNPAAHSVQRDRSAMFLFAGKVSPETSVDDFNAERIRRKCNSIMEESVKCTVDSEKNALFVPPPGSPSLIQRTPLLPNVAFVDEFRPEFSLQACPMSASLESSVVSAMKNDLLVYDCSKTIFVSLRAREVKLIEVGPDSTRKFSVSIRKIISPGRCYLDRSKVSGIEEQLQTLTRIVSGINNGGEGVGQSEKYNRVLFETVSELIS</sequence>
<feature type="compositionally biased region" description="Basic and acidic residues" evidence="6">
    <location>
        <begin position="605"/>
        <end position="624"/>
    </location>
</feature>
<feature type="region of interest" description="Disordered" evidence="6">
    <location>
        <begin position="377"/>
        <end position="420"/>
    </location>
</feature>
<evidence type="ECO:0000313" key="8">
    <source>
        <dbReference type="EMBL" id="OVF09967.1"/>
    </source>
</evidence>
<evidence type="ECO:0000256" key="5">
    <source>
        <dbReference type="ARBA" id="ARBA00022970"/>
    </source>
</evidence>
<accession>A0AA91Q2N0</accession>
<feature type="compositionally biased region" description="Low complexity" evidence="6">
    <location>
        <begin position="515"/>
        <end position="546"/>
    </location>
</feature>
<keyword evidence="3" id="KW-0813">Transport</keyword>
<keyword evidence="5" id="KW-0029">Amino-acid transport</keyword>
<comment type="similarity">
    <text evidence="1">Belongs to the LST4 family.</text>
</comment>
<feature type="domain" description="UDENN FNIP1/2-type" evidence="7">
    <location>
        <begin position="37"/>
        <end position="841"/>
    </location>
</feature>
<dbReference type="InterPro" id="IPR041153">
    <property type="entry name" value="LST4_longin"/>
</dbReference>
<evidence type="ECO:0000256" key="4">
    <source>
        <dbReference type="ARBA" id="ARBA00022927"/>
    </source>
</evidence>
<feature type="region of interest" description="Disordered" evidence="6">
    <location>
        <begin position="605"/>
        <end position="626"/>
    </location>
</feature>
<dbReference type="Pfam" id="PF18639">
    <property type="entry name" value="Longin_2"/>
    <property type="match status" value="1"/>
</dbReference>
<evidence type="ECO:0000256" key="6">
    <source>
        <dbReference type="SAM" id="MobiDB-lite"/>
    </source>
</evidence>
<dbReference type="KEGG" id="clus:A9F13_03g00935"/>
<dbReference type="InterPro" id="IPR037545">
    <property type="entry name" value="DENN_FNIP1/2"/>
</dbReference>
<dbReference type="PROSITE" id="PS51836">
    <property type="entry name" value="DENN_FNIP12"/>
    <property type="match status" value="1"/>
</dbReference>
<feature type="region of interest" description="Disordered" evidence="6">
    <location>
        <begin position="333"/>
        <end position="365"/>
    </location>
</feature>
<evidence type="ECO:0000313" key="9">
    <source>
        <dbReference type="Proteomes" id="UP000195602"/>
    </source>
</evidence>
<evidence type="ECO:0000256" key="3">
    <source>
        <dbReference type="ARBA" id="ARBA00022448"/>
    </source>
</evidence>
<dbReference type="AlphaFoldDB" id="A0AA91Q2N0"/>
<comment type="caution">
    <text evidence="8">The sequence shown here is derived from an EMBL/GenBank/DDBJ whole genome shotgun (WGS) entry which is preliminary data.</text>
</comment>
<reference evidence="8 9" key="1">
    <citation type="submission" date="2017-04" db="EMBL/GenBank/DDBJ databases">
        <title>Draft genome of the yeast Clavispora lusitaniae type strain CBS 6936.</title>
        <authorList>
            <person name="Durrens P."/>
            <person name="Klopp C."/>
            <person name="Biteau N."/>
            <person name="Fitton-Ouhabi V."/>
            <person name="Dementhon K."/>
            <person name="Accoceberry I."/>
            <person name="Sherman D.J."/>
            <person name="Noel T."/>
        </authorList>
    </citation>
    <scope>NUCLEOTIDE SEQUENCE [LARGE SCALE GENOMIC DNA]</scope>
    <source>
        <strain evidence="8 9">CBS 6936</strain>
    </source>
</reference>
<evidence type="ECO:0000256" key="2">
    <source>
        <dbReference type="ARBA" id="ARBA00013394"/>
    </source>
</evidence>
<name>A0AA91Q2N0_CLALS</name>
<dbReference type="EMBL" id="LYUB02000003">
    <property type="protein sequence ID" value="OVF09967.1"/>
    <property type="molecule type" value="Genomic_DNA"/>
</dbReference>